<dbReference type="Pfam" id="PF13279">
    <property type="entry name" value="4HBT_2"/>
    <property type="match status" value="1"/>
</dbReference>
<dbReference type="GO" id="GO:0016787">
    <property type="term" value="F:hydrolase activity"/>
    <property type="evidence" value="ECO:0007669"/>
    <property type="project" value="UniProtKB-KW"/>
</dbReference>
<gene>
    <name evidence="1" type="ORF">J2S59_001294</name>
</gene>
<dbReference type="Proteomes" id="UP001240447">
    <property type="component" value="Unassembled WGS sequence"/>
</dbReference>
<dbReference type="EMBL" id="JAUSQM010000001">
    <property type="protein sequence ID" value="MDP9821485.1"/>
    <property type="molecule type" value="Genomic_DNA"/>
</dbReference>
<sequence>MGATYECEIQARLRDINIGGHVDSVEAVRIIDEGRLRLLHFADLPGREHPGLYGARPDHVVDLMASQRVDYHAEMRFVAHQPFLLRIWVDRIGRSSFTISTELRVAADRPPALLARTTMVLWDTTTGTSWPMNDEIRGALEAYLGDPVALRP</sequence>
<evidence type="ECO:0000313" key="1">
    <source>
        <dbReference type="EMBL" id="MDP9821485.1"/>
    </source>
</evidence>
<reference evidence="1 2" key="1">
    <citation type="submission" date="2023-07" db="EMBL/GenBank/DDBJ databases">
        <title>Sequencing the genomes of 1000 actinobacteria strains.</title>
        <authorList>
            <person name="Klenk H.-P."/>
        </authorList>
    </citation>
    <scope>NUCLEOTIDE SEQUENCE [LARGE SCALE GENOMIC DNA]</scope>
    <source>
        <strain evidence="1 2">GD13</strain>
    </source>
</reference>
<protein>
    <submittedName>
        <fullName evidence="1">Acyl-CoA thioester hydrolase</fullName>
        <ecNumber evidence="1">3.1.2.-</ecNumber>
    </submittedName>
</protein>
<organism evidence="1 2">
    <name type="scientific">Nocardioides massiliensis</name>
    <dbReference type="NCBI Taxonomy" id="1325935"/>
    <lineage>
        <taxon>Bacteria</taxon>
        <taxon>Bacillati</taxon>
        <taxon>Actinomycetota</taxon>
        <taxon>Actinomycetes</taxon>
        <taxon>Propionibacteriales</taxon>
        <taxon>Nocardioidaceae</taxon>
        <taxon>Nocardioides</taxon>
    </lineage>
</organism>
<dbReference type="EC" id="3.1.2.-" evidence="1"/>
<proteinExistence type="predicted"/>
<keyword evidence="2" id="KW-1185">Reference proteome</keyword>
<accession>A0ABT9NM41</accession>
<dbReference type="SUPFAM" id="SSF54637">
    <property type="entry name" value="Thioesterase/thiol ester dehydrase-isomerase"/>
    <property type="match status" value="1"/>
</dbReference>
<keyword evidence="1" id="KW-0378">Hydrolase</keyword>
<dbReference type="RefSeq" id="WP_068118305.1">
    <property type="nucleotide sequence ID" value="NZ_CCXJ01000134.1"/>
</dbReference>
<name>A0ABT9NM41_9ACTN</name>
<dbReference type="Gene3D" id="3.10.129.10">
    <property type="entry name" value="Hotdog Thioesterase"/>
    <property type="match status" value="1"/>
</dbReference>
<dbReference type="InterPro" id="IPR029069">
    <property type="entry name" value="HotDog_dom_sf"/>
</dbReference>
<evidence type="ECO:0000313" key="2">
    <source>
        <dbReference type="Proteomes" id="UP001240447"/>
    </source>
</evidence>
<comment type="caution">
    <text evidence="1">The sequence shown here is derived from an EMBL/GenBank/DDBJ whole genome shotgun (WGS) entry which is preliminary data.</text>
</comment>